<dbReference type="EMBL" id="BMIU01000012">
    <property type="protein sequence ID" value="GGF36832.1"/>
    <property type="molecule type" value="Genomic_DNA"/>
</dbReference>
<name>A0ABQ1V3C4_9BACT</name>
<feature type="transmembrane region" description="Helical" evidence="1">
    <location>
        <begin position="205"/>
        <end position="226"/>
    </location>
</feature>
<keyword evidence="1" id="KW-1133">Transmembrane helix</keyword>
<feature type="transmembrane region" description="Helical" evidence="1">
    <location>
        <begin position="175"/>
        <end position="199"/>
    </location>
</feature>
<dbReference type="RefSeq" id="WP_137403597.1">
    <property type="nucleotide sequence ID" value="NZ_BMIU01000012.1"/>
</dbReference>
<dbReference type="Proteomes" id="UP000647339">
    <property type="component" value="Unassembled WGS sequence"/>
</dbReference>
<dbReference type="PANTHER" id="PTHR43471">
    <property type="entry name" value="ABC TRANSPORTER PERMEASE"/>
    <property type="match status" value="1"/>
</dbReference>
<dbReference type="Pfam" id="PF12040">
    <property type="entry name" value="DUF3526"/>
    <property type="match status" value="1"/>
</dbReference>
<organism evidence="2 3">
    <name type="scientific">Echinicola rosea</name>
    <dbReference type="NCBI Taxonomy" id="1807691"/>
    <lineage>
        <taxon>Bacteria</taxon>
        <taxon>Pseudomonadati</taxon>
        <taxon>Bacteroidota</taxon>
        <taxon>Cytophagia</taxon>
        <taxon>Cytophagales</taxon>
        <taxon>Cyclobacteriaceae</taxon>
        <taxon>Echinicola</taxon>
    </lineage>
</organism>
<reference evidence="3" key="1">
    <citation type="journal article" date="2019" name="Int. J. Syst. Evol. Microbiol.">
        <title>The Global Catalogue of Microorganisms (GCM) 10K type strain sequencing project: providing services to taxonomists for standard genome sequencing and annotation.</title>
        <authorList>
            <consortium name="The Broad Institute Genomics Platform"/>
            <consortium name="The Broad Institute Genome Sequencing Center for Infectious Disease"/>
            <person name="Wu L."/>
            <person name="Ma J."/>
        </authorList>
    </citation>
    <scope>NUCLEOTIDE SEQUENCE [LARGE SCALE GENOMIC DNA]</scope>
    <source>
        <strain evidence="3">CGMCC 1.15407</strain>
    </source>
</reference>
<evidence type="ECO:0008006" key="4">
    <source>
        <dbReference type="Google" id="ProtNLM"/>
    </source>
</evidence>
<feature type="transmembrane region" description="Helical" evidence="1">
    <location>
        <begin position="422"/>
        <end position="444"/>
    </location>
</feature>
<keyword evidence="3" id="KW-1185">Reference proteome</keyword>
<evidence type="ECO:0000313" key="2">
    <source>
        <dbReference type="EMBL" id="GGF36832.1"/>
    </source>
</evidence>
<feature type="transmembrane region" description="Helical" evidence="1">
    <location>
        <begin position="128"/>
        <end position="148"/>
    </location>
</feature>
<accession>A0ABQ1V3C4</accession>
<evidence type="ECO:0000256" key="1">
    <source>
        <dbReference type="SAM" id="Phobius"/>
    </source>
</evidence>
<feature type="transmembrane region" description="Helical" evidence="1">
    <location>
        <begin position="12"/>
        <end position="32"/>
    </location>
</feature>
<proteinExistence type="predicted"/>
<dbReference type="InterPro" id="IPR021913">
    <property type="entry name" value="DUF3526"/>
</dbReference>
<sequence>MYRLIIKELFRSKVVILCMVLVAVLGILGLLIGKQFLDRQEVTTEQVADYQQEHIQRNVTYHSDDLGLLLYYIKFALINEPDKLAALSIGQSDVNPNVRQVTIRNLEGQKYDTDLVNPSSLQAGNLDLGFVIIHLFPLLIIVLTFNLLSEEREAGIWPLITVQSKSRFYYIAKKLLIRVVAVLAIYLLLFVVAIMLLQLPVNTTLSAFFLLGMGYLVFWFTLSFLVVSFGKGSSYNALTLLSLWLVLSILLPSGVNSFLTNRYPVPEALETMIDQRDGYHKKWDTNKRETMEAFYDHYPQFASYGMPPEEGFNWLWYYAMQQMGDDDAREATLAMNKKLEQRESASRMFAWVLPSMHVQLAFNQLAGTGQSDHLRFLEATDRFHERLRMDFYPKIFETQAVSSVDWESLQPKIYKKEPTVDWLAVQLPVWGGALILLAVSLIRFGRLRHREGW</sequence>
<dbReference type="PANTHER" id="PTHR43471:SF1">
    <property type="entry name" value="ABC TRANSPORTER PERMEASE PROTEIN NOSY-RELATED"/>
    <property type="match status" value="1"/>
</dbReference>
<keyword evidence="1" id="KW-0472">Membrane</keyword>
<keyword evidence="1" id="KW-0812">Transmembrane</keyword>
<dbReference type="Pfam" id="PF12679">
    <property type="entry name" value="ABC2_membrane_2"/>
    <property type="match status" value="1"/>
</dbReference>
<feature type="transmembrane region" description="Helical" evidence="1">
    <location>
        <begin position="238"/>
        <end position="259"/>
    </location>
</feature>
<evidence type="ECO:0000313" key="3">
    <source>
        <dbReference type="Proteomes" id="UP000647339"/>
    </source>
</evidence>
<gene>
    <name evidence="2" type="ORF">GCM10011339_26690</name>
</gene>
<protein>
    <recommendedName>
        <fullName evidence="4">DUF3526 domain-containing protein</fullName>
    </recommendedName>
</protein>
<comment type="caution">
    <text evidence="2">The sequence shown here is derived from an EMBL/GenBank/DDBJ whole genome shotgun (WGS) entry which is preliminary data.</text>
</comment>